<reference evidence="9" key="1">
    <citation type="submission" date="2021-03" db="EMBL/GenBank/DDBJ databases">
        <title>Antimicrobial resistance genes in bacteria isolated from Japanese honey, and their potential for conferring macrolide and lincosamide resistance in the American foulbrood pathogen Paenibacillus larvae.</title>
        <authorList>
            <person name="Okamoto M."/>
            <person name="Kumagai M."/>
            <person name="Kanamori H."/>
            <person name="Takamatsu D."/>
        </authorList>
    </citation>
    <scope>NUCLEOTIDE SEQUENCE</scope>
    <source>
        <strain evidence="9">J2TS6</strain>
    </source>
</reference>
<protein>
    <recommendedName>
        <fullName evidence="11">Urea transporter</fullName>
    </recommendedName>
</protein>
<dbReference type="PANTHER" id="PTHR10464">
    <property type="entry name" value="UREA TRANSPORTER"/>
    <property type="match status" value="1"/>
</dbReference>
<proteinExistence type="inferred from homology"/>
<keyword evidence="3" id="KW-1003">Cell membrane</keyword>
<evidence type="ECO:0000313" key="9">
    <source>
        <dbReference type="EMBL" id="GIO30100.1"/>
    </source>
</evidence>
<feature type="transmembrane region" description="Helical" evidence="8">
    <location>
        <begin position="291"/>
        <end position="310"/>
    </location>
</feature>
<feature type="transmembrane region" description="Helical" evidence="8">
    <location>
        <begin position="240"/>
        <end position="257"/>
    </location>
</feature>
<evidence type="ECO:0000256" key="3">
    <source>
        <dbReference type="ARBA" id="ARBA00022475"/>
    </source>
</evidence>
<dbReference type="RefSeq" id="WP_160039950.1">
    <property type="nucleotide sequence ID" value="NZ_BORQ01000001.1"/>
</dbReference>
<comment type="subcellular location">
    <subcellularLocation>
        <location evidence="1">Cell membrane</location>
        <topology evidence="1">Multi-pass membrane protein</topology>
    </subcellularLocation>
</comment>
<dbReference type="InterPro" id="IPR029020">
    <property type="entry name" value="Ammonium/urea_transptr"/>
</dbReference>
<evidence type="ECO:0000256" key="6">
    <source>
        <dbReference type="ARBA" id="ARBA00023136"/>
    </source>
</evidence>
<feature type="transmembrane region" description="Helical" evidence="8">
    <location>
        <begin position="104"/>
        <end position="123"/>
    </location>
</feature>
<evidence type="ECO:0000256" key="1">
    <source>
        <dbReference type="ARBA" id="ARBA00004651"/>
    </source>
</evidence>
<dbReference type="PANTHER" id="PTHR10464:SF4">
    <property type="entry name" value="UREA TRANSPORTER"/>
    <property type="match status" value="1"/>
</dbReference>
<feature type="site" description="Important for channel permeability" evidence="7">
    <location>
        <position position="293"/>
    </location>
</feature>
<feature type="transmembrane region" description="Helical" evidence="8">
    <location>
        <begin position="130"/>
        <end position="149"/>
    </location>
</feature>
<evidence type="ECO:0000256" key="4">
    <source>
        <dbReference type="ARBA" id="ARBA00022692"/>
    </source>
</evidence>
<feature type="transmembrane region" description="Helical" evidence="8">
    <location>
        <begin position="37"/>
        <end position="68"/>
    </location>
</feature>
<evidence type="ECO:0000256" key="7">
    <source>
        <dbReference type="PIRSR" id="PIRSR016502-1"/>
    </source>
</evidence>
<dbReference type="EMBL" id="BORQ01000001">
    <property type="protein sequence ID" value="GIO30100.1"/>
    <property type="molecule type" value="Genomic_DNA"/>
</dbReference>
<evidence type="ECO:0008006" key="11">
    <source>
        <dbReference type="Google" id="ProtNLM"/>
    </source>
</evidence>
<dbReference type="Pfam" id="PF03253">
    <property type="entry name" value="UT"/>
    <property type="match status" value="1"/>
</dbReference>
<evidence type="ECO:0000256" key="8">
    <source>
        <dbReference type="SAM" id="Phobius"/>
    </source>
</evidence>
<accession>A0A920C8M7</accession>
<dbReference type="InterPro" id="IPR004937">
    <property type="entry name" value="Urea_transporter"/>
</dbReference>
<sequence length="313" mass="33195">MEEHAPNESNGNLLFTLGSATLKGISQVIFIENAVTGLLVLIAIFLASVPVGIIALLSSLIGACIGWFGGMDKTIVRQGLMGFNPALAGIAIAINLTGGYRWPIALAGAVITAFVTAAMMHFMRNAGIPVFTFPYIVVSWFVLLASYRLGSIRLNPTLVPQDLSNWKLHQEGTFNWISGLVRGIGQVYFQGGFWSGVIILAGVVWGGRKIGLFTVIGSAIACLTVYGLSGEITLLNAGLYGYNAVLTILAVGVVFDAGSRMAQVTGIIAAIVSVPVTASIDSWLLPYGLPAFTFPFVLCAWVFLAARKVVPRI</sequence>
<feature type="transmembrane region" description="Helical" evidence="8">
    <location>
        <begin position="264"/>
        <end position="285"/>
    </location>
</feature>
<dbReference type="AlphaFoldDB" id="A0A920C8M7"/>
<gene>
    <name evidence="9" type="ORF">J2TS6_12410</name>
</gene>
<keyword evidence="6 8" id="KW-0472">Membrane</keyword>
<name>A0A920C8M7_9BACL</name>
<dbReference type="Gene3D" id="1.10.3430.10">
    <property type="entry name" value="Ammonium transporter AmtB like domains"/>
    <property type="match status" value="1"/>
</dbReference>
<dbReference type="GO" id="GO:0005886">
    <property type="term" value="C:plasma membrane"/>
    <property type="evidence" value="ECO:0007669"/>
    <property type="project" value="UniProtKB-SubCell"/>
</dbReference>
<feature type="transmembrane region" description="Helical" evidence="8">
    <location>
        <begin position="80"/>
        <end position="98"/>
    </location>
</feature>
<dbReference type="Proteomes" id="UP000679779">
    <property type="component" value="Unassembled WGS sequence"/>
</dbReference>
<dbReference type="GO" id="GO:0015204">
    <property type="term" value="F:urea transmembrane transporter activity"/>
    <property type="evidence" value="ECO:0007669"/>
    <property type="project" value="InterPro"/>
</dbReference>
<evidence type="ECO:0000256" key="2">
    <source>
        <dbReference type="ARBA" id="ARBA00005914"/>
    </source>
</evidence>
<keyword evidence="10" id="KW-1185">Reference proteome</keyword>
<comment type="similarity">
    <text evidence="2">Belongs to the urea transporter family.</text>
</comment>
<feature type="transmembrane region" description="Helical" evidence="8">
    <location>
        <begin position="210"/>
        <end position="228"/>
    </location>
</feature>
<keyword evidence="5 8" id="KW-1133">Transmembrane helix</keyword>
<feature type="transmembrane region" description="Helical" evidence="8">
    <location>
        <begin position="12"/>
        <end position="31"/>
    </location>
</feature>
<comment type="caution">
    <text evidence="9">The sequence shown here is derived from an EMBL/GenBank/DDBJ whole genome shotgun (WGS) entry which is preliminary data.</text>
</comment>
<evidence type="ECO:0000313" key="10">
    <source>
        <dbReference type="Proteomes" id="UP000679779"/>
    </source>
</evidence>
<feature type="transmembrane region" description="Helical" evidence="8">
    <location>
        <begin position="187"/>
        <end position="205"/>
    </location>
</feature>
<dbReference type="PIRSF" id="PIRSF016502">
    <property type="entry name" value="Urea_transporter"/>
    <property type="match status" value="1"/>
</dbReference>
<evidence type="ECO:0000256" key="5">
    <source>
        <dbReference type="ARBA" id="ARBA00022989"/>
    </source>
</evidence>
<keyword evidence="4 8" id="KW-0812">Transmembrane</keyword>
<organism evidence="9 10">
    <name type="scientific">Paenibacillus albilobatus</name>
    <dbReference type="NCBI Taxonomy" id="2716884"/>
    <lineage>
        <taxon>Bacteria</taxon>
        <taxon>Bacillati</taxon>
        <taxon>Bacillota</taxon>
        <taxon>Bacilli</taxon>
        <taxon>Bacillales</taxon>
        <taxon>Paenibacillaceae</taxon>
        <taxon>Paenibacillus</taxon>
    </lineage>
</organism>